<dbReference type="OrthoDB" id="1158011at2759"/>
<sequence>MAKKQCIARLRKECQRLEAEPVPHIACAPIEDNILEWHFVISGPPATPYEGGAYHGKLVFPPEYPYRPPSIYMLTQSGRFDTNTRLCLSMSDFHPETWVPAWSVGTILNGILSFMLESTPTVGSVETTLSQKRNYARLSHAANRKDAVFRQLFPHLVQAPPTGADGAPAEPEADEPIASPGLLARPSVWLALWVAVVALGLAFSQLEL</sequence>
<evidence type="ECO:0000256" key="3">
    <source>
        <dbReference type="ARBA" id="ARBA00022679"/>
    </source>
</evidence>
<dbReference type="SUPFAM" id="SSF54495">
    <property type="entry name" value="UBC-like"/>
    <property type="match status" value="1"/>
</dbReference>
<evidence type="ECO:0000256" key="5">
    <source>
        <dbReference type="ARBA" id="ARBA00022741"/>
    </source>
</evidence>
<evidence type="ECO:0000256" key="4">
    <source>
        <dbReference type="ARBA" id="ARBA00022692"/>
    </source>
</evidence>
<proteinExistence type="predicted"/>
<dbReference type="OMA" id="GWSVATI"/>
<keyword evidence="8" id="KW-0067">ATP-binding</keyword>
<dbReference type="Gene3D" id="3.10.110.10">
    <property type="entry name" value="Ubiquitin Conjugating Enzyme"/>
    <property type="match status" value="1"/>
</dbReference>
<accession>A0A8J6CDL9</accession>
<dbReference type="GO" id="GO:0005789">
    <property type="term" value="C:endoplasmic reticulum membrane"/>
    <property type="evidence" value="ECO:0007669"/>
    <property type="project" value="UniProtKB-SubCell"/>
</dbReference>
<evidence type="ECO:0000256" key="10">
    <source>
        <dbReference type="ARBA" id="ARBA00023136"/>
    </source>
</evidence>
<dbReference type="InterPro" id="IPR050113">
    <property type="entry name" value="Ub_conjugating_enzyme"/>
</dbReference>
<evidence type="ECO:0000313" key="12">
    <source>
        <dbReference type="EMBL" id="KAG8471142.1"/>
    </source>
</evidence>
<protein>
    <recommendedName>
        <fullName evidence="2">E2 ubiquitin-conjugating enzyme</fullName>
        <ecNumber evidence="2">2.3.2.23</ecNumber>
    </recommendedName>
</protein>
<gene>
    <name evidence="12" type="ORF">KFE25_009563</name>
</gene>
<keyword evidence="7" id="KW-0256">Endoplasmic reticulum</keyword>
<evidence type="ECO:0000256" key="2">
    <source>
        <dbReference type="ARBA" id="ARBA00012486"/>
    </source>
</evidence>
<dbReference type="SMART" id="SM00212">
    <property type="entry name" value="UBCc"/>
    <property type="match status" value="1"/>
</dbReference>
<evidence type="ECO:0000256" key="6">
    <source>
        <dbReference type="ARBA" id="ARBA00022786"/>
    </source>
</evidence>
<keyword evidence="9" id="KW-1133">Transmembrane helix</keyword>
<reference evidence="12" key="1">
    <citation type="submission" date="2021-05" db="EMBL/GenBank/DDBJ databases">
        <title>The genome of the haptophyte Pavlova lutheri (Diacronema luteri, Pavlovales) - a model for lipid biosynthesis in eukaryotic algae.</title>
        <authorList>
            <person name="Hulatt C.J."/>
            <person name="Posewitz M.C."/>
        </authorList>
    </citation>
    <scope>NUCLEOTIDE SEQUENCE</scope>
    <source>
        <strain evidence="12">NIVA-4/92</strain>
    </source>
</reference>
<dbReference type="FunFam" id="3.10.110.10:FF:000023">
    <property type="entry name" value="Ubiquitin-conjugating enzyme E2 J2"/>
    <property type="match status" value="1"/>
</dbReference>
<keyword evidence="3" id="KW-0808">Transferase</keyword>
<dbReference type="Pfam" id="PF00179">
    <property type="entry name" value="UQ_con"/>
    <property type="match status" value="1"/>
</dbReference>
<dbReference type="PROSITE" id="PS50127">
    <property type="entry name" value="UBC_2"/>
    <property type="match status" value="1"/>
</dbReference>
<dbReference type="GO" id="GO:0005524">
    <property type="term" value="F:ATP binding"/>
    <property type="evidence" value="ECO:0007669"/>
    <property type="project" value="UniProtKB-KW"/>
</dbReference>
<dbReference type="Proteomes" id="UP000751190">
    <property type="component" value="Unassembled WGS sequence"/>
</dbReference>
<keyword evidence="5" id="KW-0547">Nucleotide-binding</keyword>
<keyword evidence="13" id="KW-1185">Reference proteome</keyword>
<keyword evidence="10" id="KW-0472">Membrane</keyword>
<evidence type="ECO:0000259" key="11">
    <source>
        <dbReference type="PROSITE" id="PS50127"/>
    </source>
</evidence>
<dbReference type="InterPro" id="IPR000608">
    <property type="entry name" value="UBC"/>
</dbReference>
<name>A0A8J6CDL9_DIALT</name>
<evidence type="ECO:0000256" key="9">
    <source>
        <dbReference type="ARBA" id="ARBA00022989"/>
    </source>
</evidence>
<evidence type="ECO:0000256" key="7">
    <source>
        <dbReference type="ARBA" id="ARBA00022824"/>
    </source>
</evidence>
<comment type="caution">
    <text evidence="12">The sequence shown here is derived from an EMBL/GenBank/DDBJ whole genome shotgun (WGS) entry which is preliminary data.</text>
</comment>
<dbReference type="CDD" id="cd23799">
    <property type="entry name" value="UBCc_UBE2J"/>
    <property type="match status" value="1"/>
</dbReference>
<dbReference type="EC" id="2.3.2.23" evidence="2"/>
<keyword evidence="6" id="KW-0833">Ubl conjugation pathway</keyword>
<dbReference type="GO" id="GO:0061631">
    <property type="term" value="F:ubiquitin conjugating enzyme activity"/>
    <property type="evidence" value="ECO:0007669"/>
    <property type="project" value="UniProtKB-EC"/>
</dbReference>
<comment type="subcellular location">
    <subcellularLocation>
        <location evidence="1">Endoplasmic reticulum membrane</location>
    </subcellularLocation>
</comment>
<dbReference type="EMBL" id="JAGTXO010000001">
    <property type="protein sequence ID" value="KAG8471142.1"/>
    <property type="molecule type" value="Genomic_DNA"/>
</dbReference>
<feature type="domain" description="UBC core" evidence="11">
    <location>
        <begin position="5"/>
        <end position="162"/>
    </location>
</feature>
<organism evidence="12 13">
    <name type="scientific">Diacronema lutheri</name>
    <name type="common">Unicellular marine alga</name>
    <name type="synonym">Monochrysis lutheri</name>
    <dbReference type="NCBI Taxonomy" id="2081491"/>
    <lineage>
        <taxon>Eukaryota</taxon>
        <taxon>Haptista</taxon>
        <taxon>Haptophyta</taxon>
        <taxon>Pavlovophyceae</taxon>
        <taxon>Pavlovales</taxon>
        <taxon>Pavlovaceae</taxon>
        <taxon>Diacronema</taxon>
    </lineage>
</organism>
<dbReference type="AlphaFoldDB" id="A0A8J6CDL9"/>
<evidence type="ECO:0000313" key="13">
    <source>
        <dbReference type="Proteomes" id="UP000751190"/>
    </source>
</evidence>
<dbReference type="InterPro" id="IPR016135">
    <property type="entry name" value="UBQ-conjugating_enzyme/RWD"/>
</dbReference>
<evidence type="ECO:0000256" key="8">
    <source>
        <dbReference type="ARBA" id="ARBA00022840"/>
    </source>
</evidence>
<evidence type="ECO:0000256" key="1">
    <source>
        <dbReference type="ARBA" id="ARBA00004586"/>
    </source>
</evidence>
<dbReference type="PANTHER" id="PTHR24067">
    <property type="entry name" value="UBIQUITIN-CONJUGATING ENZYME E2"/>
    <property type="match status" value="1"/>
</dbReference>
<keyword evidence="4" id="KW-0812">Transmembrane</keyword>